<feature type="non-terminal residue" evidence="3">
    <location>
        <position position="1"/>
    </location>
</feature>
<dbReference type="AlphaFoldDB" id="J9AHR3"/>
<dbReference type="SUPFAM" id="SSF48403">
    <property type="entry name" value="Ankyrin repeat"/>
    <property type="match status" value="1"/>
</dbReference>
<feature type="region of interest" description="Disordered" evidence="2">
    <location>
        <begin position="147"/>
        <end position="167"/>
    </location>
</feature>
<proteinExistence type="predicted"/>
<reference evidence="4" key="1">
    <citation type="submission" date="2012-08" db="EMBL/GenBank/DDBJ databases">
        <title>The Genome Sequence of Wuchereria bancrofti.</title>
        <authorList>
            <person name="Nutman T.B."/>
            <person name="Fink D.L."/>
            <person name="Russ C."/>
            <person name="Young S."/>
            <person name="Zeng Q."/>
            <person name="Koehrsen M."/>
            <person name="Alvarado L."/>
            <person name="Berlin A."/>
            <person name="Chapman S.B."/>
            <person name="Chen Z."/>
            <person name="Freedman E."/>
            <person name="Gellesch M."/>
            <person name="Goldberg J."/>
            <person name="Griggs A."/>
            <person name="Gujja S."/>
            <person name="Heilman E.R."/>
            <person name="Heiman D."/>
            <person name="Hepburn T."/>
            <person name="Howarth C."/>
            <person name="Jen D."/>
            <person name="Larson L."/>
            <person name="Lewis B."/>
            <person name="Mehta T."/>
            <person name="Park D."/>
            <person name="Pearson M."/>
            <person name="Roberts A."/>
            <person name="Saif S."/>
            <person name="Shea T."/>
            <person name="Shenoy N."/>
            <person name="Sisk P."/>
            <person name="Stolte C."/>
            <person name="Sykes S."/>
            <person name="Walk T."/>
            <person name="White J."/>
            <person name="Yandava C."/>
            <person name="Haas B."/>
            <person name="Henn M.R."/>
            <person name="Nusbaum C."/>
            <person name="Birren B."/>
        </authorList>
    </citation>
    <scope>NUCLEOTIDE SEQUENCE [LARGE SCALE GENOMIC DNA]</scope>
    <source>
        <strain evidence="4">NA</strain>
    </source>
</reference>
<dbReference type="InterPro" id="IPR036770">
    <property type="entry name" value="Ankyrin_rpt-contain_sf"/>
</dbReference>
<dbReference type="Proteomes" id="UP000004810">
    <property type="component" value="Unassembled WGS sequence"/>
</dbReference>
<dbReference type="PANTHER" id="PTHR16036">
    <property type="entry name" value="ANKYRIN REPEAT AND ZINC FINGER DOMAIN-CONTAINING PROTEIN 1"/>
    <property type="match status" value="1"/>
</dbReference>
<keyword evidence="1" id="KW-0040">ANK repeat</keyword>
<dbReference type="InterPro" id="IPR047139">
    <property type="entry name" value="ANKZ1/VMS1"/>
</dbReference>
<dbReference type="PROSITE" id="PS50088">
    <property type="entry name" value="ANK_REPEAT"/>
    <property type="match status" value="1"/>
</dbReference>
<name>J9AHR3_WUCBA</name>
<sequence length="236" mass="27182">EGKKNSKQCGAVVNVLSDVNVQALYASIRLNSVSKLHQLLESNEERKEKFLKYIREVRFPPTSSTFLHVVARRGAVEIMEELLLLGCDPTVKDSDGKVPYQVAQNRAVRQAFSKFRSEHPDAFNWNISQIPELAVLSEEQLAKEAEKKRVQREKKKQRDKAKRIVKHQERIEQEQRQKYLALSDREKRALAAERRLAASLQKGCQIVENDGSRCFKVSYCLVIKLINYKQEMVIAT</sequence>
<dbReference type="Pfam" id="PF13857">
    <property type="entry name" value="Ank_5"/>
    <property type="match status" value="1"/>
</dbReference>
<evidence type="ECO:0000256" key="1">
    <source>
        <dbReference type="PROSITE-ProRule" id="PRU00023"/>
    </source>
</evidence>
<evidence type="ECO:0000313" key="3">
    <source>
        <dbReference type="EMBL" id="EJW73705.1"/>
    </source>
</evidence>
<dbReference type="PANTHER" id="PTHR16036:SF2">
    <property type="entry name" value="TRNA ENDONUCLEASE ANKZF1"/>
    <property type="match status" value="1"/>
</dbReference>
<dbReference type="EMBL" id="ADBV01013568">
    <property type="protein sequence ID" value="EJW73705.1"/>
    <property type="molecule type" value="Genomic_DNA"/>
</dbReference>
<gene>
    <name evidence="3" type="ORF">WUBG_15385</name>
</gene>
<accession>J9AHR3</accession>
<dbReference type="InterPro" id="IPR002110">
    <property type="entry name" value="Ankyrin_rpt"/>
</dbReference>
<dbReference type="Gene3D" id="1.25.40.20">
    <property type="entry name" value="Ankyrin repeat-containing domain"/>
    <property type="match status" value="1"/>
</dbReference>
<feature type="compositionally biased region" description="Basic residues" evidence="2">
    <location>
        <begin position="149"/>
        <end position="165"/>
    </location>
</feature>
<evidence type="ECO:0000313" key="4">
    <source>
        <dbReference type="Proteomes" id="UP000004810"/>
    </source>
</evidence>
<dbReference type="GO" id="GO:0036503">
    <property type="term" value="P:ERAD pathway"/>
    <property type="evidence" value="ECO:0007669"/>
    <property type="project" value="TreeGrafter"/>
</dbReference>
<comment type="caution">
    <text evidence="3">The sequence shown here is derived from an EMBL/GenBank/DDBJ whole genome shotgun (WGS) entry which is preliminary data.</text>
</comment>
<protein>
    <submittedName>
        <fullName evidence="3">Uncharacterized protein</fullName>
    </submittedName>
</protein>
<organism evidence="3 4">
    <name type="scientific">Wuchereria bancrofti</name>
    <dbReference type="NCBI Taxonomy" id="6293"/>
    <lineage>
        <taxon>Eukaryota</taxon>
        <taxon>Metazoa</taxon>
        <taxon>Ecdysozoa</taxon>
        <taxon>Nematoda</taxon>
        <taxon>Chromadorea</taxon>
        <taxon>Rhabditida</taxon>
        <taxon>Spirurina</taxon>
        <taxon>Spiruromorpha</taxon>
        <taxon>Filarioidea</taxon>
        <taxon>Onchocercidae</taxon>
        <taxon>Wuchereria</taxon>
    </lineage>
</organism>
<evidence type="ECO:0000256" key="2">
    <source>
        <dbReference type="SAM" id="MobiDB-lite"/>
    </source>
</evidence>
<feature type="repeat" description="ANK" evidence="1">
    <location>
        <begin position="62"/>
        <end position="94"/>
    </location>
</feature>